<keyword evidence="3" id="KW-1185">Reference proteome</keyword>
<name>A0A1I0CX64_9FIRM</name>
<organism evidence="2 3">
    <name type="scientific">[Clostridium] polysaccharolyticum</name>
    <dbReference type="NCBI Taxonomy" id="29364"/>
    <lineage>
        <taxon>Bacteria</taxon>
        <taxon>Bacillati</taxon>
        <taxon>Bacillota</taxon>
        <taxon>Clostridia</taxon>
        <taxon>Lachnospirales</taxon>
        <taxon>Lachnospiraceae</taxon>
    </lineage>
</organism>
<dbReference type="RefSeq" id="WP_242939710.1">
    <property type="nucleotide sequence ID" value="NZ_FOHN01000012.1"/>
</dbReference>
<feature type="chain" id="PRO_5011440630" description="Bacteriocin (Lactococcin_972)" evidence="1">
    <location>
        <begin position="37"/>
        <end position="125"/>
    </location>
</feature>
<reference evidence="2 3" key="1">
    <citation type="submission" date="2016-10" db="EMBL/GenBank/DDBJ databases">
        <authorList>
            <person name="de Groot N.N."/>
        </authorList>
    </citation>
    <scope>NUCLEOTIDE SEQUENCE [LARGE SCALE GENOMIC DNA]</scope>
    <source>
        <strain evidence="2 3">DSM 1801</strain>
    </source>
</reference>
<accession>A0A1I0CX64</accession>
<evidence type="ECO:0008006" key="4">
    <source>
        <dbReference type="Google" id="ProtNLM"/>
    </source>
</evidence>
<proteinExistence type="predicted"/>
<dbReference type="EMBL" id="FOHN01000012">
    <property type="protein sequence ID" value="SET24439.1"/>
    <property type="molecule type" value="Genomic_DNA"/>
</dbReference>
<dbReference type="Proteomes" id="UP000199800">
    <property type="component" value="Unassembled WGS sequence"/>
</dbReference>
<evidence type="ECO:0000256" key="1">
    <source>
        <dbReference type="SAM" id="SignalP"/>
    </source>
</evidence>
<gene>
    <name evidence="2" type="ORF">SAMN04487772_1122</name>
</gene>
<keyword evidence="1" id="KW-0732">Signal</keyword>
<evidence type="ECO:0000313" key="3">
    <source>
        <dbReference type="Proteomes" id="UP000199800"/>
    </source>
</evidence>
<dbReference type="AlphaFoldDB" id="A0A1I0CX64"/>
<sequence>MYLKKEKFGIRKRVIKFLASCFMVTTFVTSTSKAMAFSITNEKKTFDKAWELSVTSDNSKAVLTYGYNTFAINEDYAHAYHSSKKHYAYVKNSNGSFAGSNVRDGKWSKIEVTHKGSSITYGNSY</sequence>
<evidence type="ECO:0000313" key="2">
    <source>
        <dbReference type="EMBL" id="SET24439.1"/>
    </source>
</evidence>
<protein>
    <recommendedName>
        <fullName evidence="4">Bacteriocin (Lactococcin_972)</fullName>
    </recommendedName>
</protein>
<feature type="signal peptide" evidence="1">
    <location>
        <begin position="1"/>
        <end position="36"/>
    </location>
</feature>